<sequence>MHVELKRFKNQLPINRPSKKSVDKSLSIVKSSLVGLAKHQFELVVTSLVHYIKDIPTINLLPIEQQPLAIQSNLIVVTTIEHCFEKHSEESSSLSDETVKRQLLNTLCSLIIHPDAFNEANQKVGRHVGNIIYFISKHHFSSVFSRIVERLYSLVENNEDSTIADNLELIRYLHVPIEGLKCLFEECGKHFKFLKKYSQQVVLKGLCKSIWNWIETYPEQFCNIYKNPNTQLSELSEKLFQLVENWSENSKKRSISWPLQGLLLLLSPECIQEASGSGEVTKGTTQTKRNFLENLRKSLSSGRSSSAEPALLACVHLCKASTFINREDNSVLFIVSQVLNELKTLLFTVDKPYTSTSGLHVNDLMVDLFVASFRLNHRNSQHFEVCFLPDCNPIFQTAIIKGYHKIVKEKSLEWWPKIEVVYARSTQIRSMFQNCIKRMTSYEGPKQPTPRQSAIHRSSTLSKVGSTRKKEDSSINYEKDTELLLWLMRLFHADPQLALINYDKNAAAKQASSMQLMNGLVIIMMFDNLQDVSTQVSETMLRLHAPQNIELWNPEAPMATFWEISSHIVFNVADRLLGESASNQLKAMRWLQKILKCRIEFLERNSHQALIGTHNSICSEALSKLEMIFLVTLWSSETEKVLLAMKCFGLLYEECSLLTTDRPIHPAPLTSAYYKFSNDVLQTGRTALHKKILSTLREVTTQTPGNIKAWEYTLNKWQKMTQGLINYPRDELLNFDLSAQPSSKLHPKEKNAFSPVSAVSNEALEKTISEWSKMTGFLCAMGGICATESVEKPKSPTVDNTFGFNTLQDTAVNRFISKLLSLLVCTNEHTSLNLRSAVKESLGFDLSTPLYPSFFAQCKATLGCLFDDNNQAMVNKENTIYVEQLIYVIRCILENKVDGVAAILITLPVEDIILEIVKYIRALSTTVQTLVVKSKMCNLVENIMIRRLDLSFRQEMKFRNELVNYLTDWVLYTQDENQNLSQEIQAISCNLDEAAMRSVAILLKGLPLQPDCVDQDITEAKSELFLKHFKLFMTILDKCYGIMEEKQRKGSLAPHFTKLRDSTVQAMSNMLSANIDSGLKHSIGLGYHEDTQTRATFLEVLTDILRQGTEFESLADTVLQDRFASLVKLLVTSNADEELPIVMALCNSVSTDVMDEVAQVLVNIFDNHGSLHVLLWNLFRDEVERTETQQTLFRGNSIASKAMTYSFKIYGSGYLHLLLGPIIKDMGKSLGKSYEVDEARLEKGENKADNTQNVIELANRFMDIVHETRPSFPMQLQSLCHCLHKAVQQKFPSHSYGAVSSAFFLRFINPVIMSPHSHGIVNQQVAASVRRGLTLLSKILQNLANHLHFTKEAHMEVFNGFLENNFHRIHAFFREISTEPRREPQYEETDIDAVDEDEDEDEEIFTTDGDILSLHKLLWHAQEKIGKYLSVQSDSVTFGRGPYEKLVTLLAHLGPPENQPNQFKSMVGIPRDRLGSIGWRLEDFMAKYAGRNQEELEQIKNMQLFYVDGKSKAGRPVFYYIARKYINDQVSDEMLLYHMLLTLQSKRNQIWELVVDFTHSSEQNWFKIETLARAFVILPESQVTSPQTIYFYNVNSSVKQYAIRCDRIMRPLKNHPRVIIIDKLPKLYEHIHQDELRLPSSTISLEKDNKVYSASKPSVKGSFLVKIGPQSIQLQACERVKVLTFSCLLNDVFYASEIEKASHQDDVLDLEFTSRRTGLKFVTPQAEEIVNSILHVQARWRLSQQDKTKHMASKKMRPKDVPGTLLNMSLINLGNRDPSLRLAAYNLLCALTTNFSLQINERLWEAKGVCIPANCTLFIKSISEQLALREPNMTLEFLDECISCFAKSNDESRNLCLNYMAPWFPNLARYCGLSRNDPNKLQMMEIVKKLIDLTISNRQNYPFIQASVWANIGKIPDLLDVVLDLFMKTSTAGGFNSEKAEVLADTSVTLASANVAHVSKKILDKFHTVIDRTRISHVESLERHLMWDDIAILARYLLMLSFNDSLDVLQHLPDIFHIVTLLVSSGPVSLRASIHGLVINSLQSLLTCEMKLSDKTQLLIRKKLEDLSLQKFYLLFGISNVKSTPVKAFVTQTKVNRTFYSKLKSREADTEISLSSLEVIAETLLSIVEACCKDLKNENWIDRWTALCSSHCYDYNPAIQPRCNVVLGVISKESKEDDINRALDVLTKATGVYQDFNLAEATLMCLAKYQALLKKDSSFHKILFWVAVSVLQFGEQSLYPAALCLLEQNLYVSQENNLYTVNTLQSSLLEYRNDIAYHWIFKQLDHICGLSFSSSFDFALAALLLKGLRHPSAKTKSSAIRILHYLLTICSKAQGTKEKFEVNKHTVPYLAVLMSVSDEVLSKLNNERPVYTPSNFKTLKRLKSKKTIDVSRRDSAPSVVITTSSQVDSDSAQKQQKRQIDFDTGTYNCLLNPRILDTENYQVLLVVILSTMLDHSMDDFEGRIILEVLAEASSLYTDIFPVTFSILHRKLCNVLTHSEDQETLTAAQKIVQSTSHNNMDKPYLKLQHLTSLGFHGLHSFTGPFVERSDPQTAPQMFARFLSTVLDQSAPVALSSEGRSSSGQIFKAPSSVDDVAICTSSSSNSLNAISATTDTGASSGSGLFSAFKRVGSYSPARRQKKIDGSLSARSKDGKH</sequence>
<dbReference type="SMART" id="SM00323">
    <property type="entry name" value="RasGAP"/>
    <property type="match status" value="1"/>
</dbReference>
<dbReference type="GO" id="GO:0005096">
    <property type="term" value="F:GTPase activator activity"/>
    <property type="evidence" value="ECO:0007669"/>
    <property type="project" value="UniProtKB-KW"/>
</dbReference>
<keyword evidence="6" id="KW-1185">Reference proteome</keyword>
<dbReference type="Pfam" id="PF21877">
    <property type="entry name" value="PH_NF1"/>
    <property type="match status" value="1"/>
</dbReference>
<dbReference type="OrthoDB" id="28245at2759"/>
<dbReference type="InterPro" id="IPR023152">
    <property type="entry name" value="RasGAP_CS"/>
</dbReference>
<dbReference type="InterPro" id="IPR008936">
    <property type="entry name" value="Rho_GTPase_activation_prot"/>
</dbReference>
<dbReference type="InterPro" id="IPR036865">
    <property type="entry name" value="CRAL-TRIO_dom_sf"/>
</dbReference>
<dbReference type="CDD" id="cd00170">
    <property type="entry name" value="SEC14"/>
    <property type="match status" value="1"/>
</dbReference>
<accession>A0A7M5VE60</accession>
<protein>
    <recommendedName>
        <fullName evidence="4">Ras-GAP domain-containing protein</fullName>
    </recommendedName>
</protein>
<keyword evidence="2" id="KW-0597">Phosphoprotein</keyword>
<dbReference type="Gene3D" id="1.10.506.10">
    <property type="entry name" value="GTPase Activation - p120gap, domain 1"/>
    <property type="match status" value="2"/>
</dbReference>
<reference evidence="5" key="1">
    <citation type="submission" date="2021-01" db="UniProtKB">
        <authorList>
            <consortium name="EnsemblMetazoa"/>
        </authorList>
    </citation>
    <scope>IDENTIFICATION</scope>
</reference>
<dbReference type="Proteomes" id="UP000594262">
    <property type="component" value="Unplaced"/>
</dbReference>
<proteinExistence type="predicted"/>
<organism evidence="5 6">
    <name type="scientific">Clytia hemisphaerica</name>
    <dbReference type="NCBI Taxonomy" id="252671"/>
    <lineage>
        <taxon>Eukaryota</taxon>
        <taxon>Metazoa</taxon>
        <taxon>Cnidaria</taxon>
        <taxon>Hydrozoa</taxon>
        <taxon>Hydroidolina</taxon>
        <taxon>Leptothecata</taxon>
        <taxon>Obeliida</taxon>
        <taxon>Clytiidae</taxon>
        <taxon>Clytia</taxon>
    </lineage>
</organism>
<evidence type="ECO:0000313" key="5">
    <source>
        <dbReference type="EnsemblMetazoa" id="CLYHEMP011471.4"/>
    </source>
</evidence>
<keyword evidence="1" id="KW-0343">GTPase activation</keyword>
<dbReference type="Pfam" id="PF00616">
    <property type="entry name" value="RasGAP"/>
    <property type="match status" value="1"/>
</dbReference>
<dbReference type="InterPro" id="IPR001936">
    <property type="entry name" value="RasGAP_dom"/>
</dbReference>
<dbReference type="PANTHER" id="PTHR10194">
    <property type="entry name" value="RAS GTPASE-ACTIVATING PROTEINS"/>
    <property type="match status" value="1"/>
</dbReference>
<feature type="domain" description="Ras-GAP" evidence="4">
    <location>
        <begin position="1153"/>
        <end position="1345"/>
    </location>
</feature>
<feature type="compositionally biased region" description="Polar residues" evidence="3">
    <location>
        <begin position="449"/>
        <end position="465"/>
    </location>
</feature>
<dbReference type="PANTHER" id="PTHR10194:SF142">
    <property type="entry name" value="NEUROFIBROMIN"/>
    <property type="match status" value="1"/>
</dbReference>
<feature type="region of interest" description="Disordered" evidence="3">
    <location>
        <begin position="2630"/>
        <end position="2654"/>
    </location>
</feature>
<name>A0A7M5VE60_9CNID</name>
<dbReference type="InterPro" id="IPR001251">
    <property type="entry name" value="CRAL-TRIO_dom"/>
</dbReference>
<feature type="region of interest" description="Disordered" evidence="3">
    <location>
        <begin position="442"/>
        <end position="472"/>
    </location>
</feature>
<dbReference type="InterPro" id="IPR016024">
    <property type="entry name" value="ARM-type_fold"/>
</dbReference>
<dbReference type="EnsemblMetazoa" id="CLYHEMT011471.4">
    <property type="protein sequence ID" value="CLYHEMP011471.4"/>
    <property type="gene ID" value="CLYHEMG011471"/>
</dbReference>
<dbReference type="SUPFAM" id="SSF48371">
    <property type="entry name" value="ARM repeat"/>
    <property type="match status" value="1"/>
</dbReference>
<evidence type="ECO:0000259" key="4">
    <source>
        <dbReference type="PROSITE" id="PS50018"/>
    </source>
</evidence>
<dbReference type="InterPro" id="IPR011993">
    <property type="entry name" value="PH-like_dom_sf"/>
</dbReference>
<dbReference type="Pfam" id="PF13716">
    <property type="entry name" value="CRAL_TRIO_2"/>
    <property type="match status" value="1"/>
</dbReference>
<evidence type="ECO:0000256" key="1">
    <source>
        <dbReference type="ARBA" id="ARBA00022468"/>
    </source>
</evidence>
<evidence type="ECO:0000313" key="6">
    <source>
        <dbReference type="Proteomes" id="UP000594262"/>
    </source>
</evidence>
<dbReference type="InterPro" id="IPR054071">
    <property type="entry name" value="PH_NF1"/>
</dbReference>
<dbReference type="SUPFAM" id="SSF48350">
    <property type="entry name" value="GTPase activation domain, GAP"/>
    <property type="match status" value="1"/>
</dbReference>
<dbReference type="PROSITE" id="PS00509">
    <property type="entry name" value="RAS_GTPASE_ACTIV_1"/>
    <property type="match status" value="1"/>
</dbReference>
<dbReference type="InterPro" id="IPR039360">
    <property type="entry name" value="Ras_GTPase"/>
</dbReference>
<dbReference type="Gene3D" id="2.30.29.30">
    <property type="entry name" value="Pleckstrin-homology domain (PH domain)/Phosphotyrosine-binding domain (PTB)"/>
    <property type="match status" value="1"/>
</dbReference>
<evidence type="ECO:0000256" key="3">
    <source>
        <dbReference type="SAM" id="MobiDB-lite"/>
    </source>
</evidence>
<dbReference type="PROSITE" id="PS50018">
    <property type="entry name" value="RAS_GTPASE_ACTIV_2"/>
    <property type="match status" value="1"/>
</dbReference>
<dbReference type="Gene3D" id="3.40.525.10">
    <property type="entry name" value="CRAL-TRIO lipid binding domain"/>
    <property type="match status" value="1"/>
</dbReference>
<evidence type="ECO:0000256" key="2">
    <source>
        <dbReference type="ARBA" id="ARBA00022553"/>
    </source>
</evidence>